<evidence type="ECO:0000256" key="1">
    <source>
        <dbReference type="SAM" id="Phobius"/>
    </source>
</evidence>
<keyword evidence="1" id="KW-0812">Transmembrane</keyword>
<sequence>MKDVLTITNIFYVILSCLSILIVKIIIPLLKQKYGKEKINNALEVVKIAVNAAEQIYNKRGQGDLKKEYVIQYLKDKGIKIKDDELDAMIEACVLELNKWKKEVEAQPIINVVSKSE</sequence>
<dbReference type="Pfam" id="PF09682">
    <property type="entry name" value="Phage_holin_6_1"/>
    <property type="match status" value="1"/>
</dbReference>
<organism evidence="2 3">
    <name type="scientific">Peptoniphilus indolicus</name>
    <dbReference type="NCBI Taxonomy" id="33030"/>
    <lineage>
        <taxon>Bacteria</taxon>
        <taxon>Bacillati</taxon>
        <taxon>Bacillota</taxon>
        <taxon>Tissierellia</taxon>
        <taxon>Tissierellales</taxon>
        <taxon>Peptoniphilaceae</taxon>
        <taxon>Peptoniphilus</taxon>
    </lineage>
</organism>
<dbReference type="Proteomes" id="UP000254777">
    <property type="component" value="Unassembled WGS sequence"/>
</dbReference>
<dbReference type="EMBL" id="UGTH01000001">
    <property type="protein sequence ID" value="SUB74361.1"/>
    <property type="molecule type" value="Genomic_DNA"/>
</dbReference>
<proteinExistence type="predicted"/>
<feature type="transmembrane region" description="Helical" evidence="1">
    <location>
        <begin position="6"/>
        <end position="30"/>
    </location>
</feature>
<gene>
    <name evidence="2" type="ORF">NCTC11088_00092</name>
</gene>
<dbReference type="AlphaFoldDB" id="A0A379D9W7"/>
<name>A0A379D9W7_9FIRM</name>
<accession>A0A379D9W7</accession>
<protein>
    <submittedName>
        <fullName evidence="2">Phage holin, LL-H family</fullName>
    </submittedName>
</protein>
<dbReference type="RefSeq" id="WP_245946022.1">
    <property type="nucleotide sequence ID" value="NZ_UGTH01000001.1"/>
</dbReference>
<evidence type="ECO:0000313" key="3">
    <source>
        <dbReference type="Proteomes" id="UP000254777"/>
    </source>
</evidence>
<reference evidence="2 3" key="1">
    <citation type="submission" date="2018-06" db="EMBL/GenBank/DDBJ databases">
        <authorList>
            <consortium name="Pathogen Informatics"/>
            <person name="Doyle S."/>
        </authorList>
    </citation>
    <scope>NUCLEOTIDE SEQUENCE [LARGE SCALE GENOMIC DNA]</scope>
    <source>
        <strain evidence="2 3">NCTC11088</strain>
    </source>
</reference>
<keyword evidence="1" id="KW-1133">Transmembrane helix</keyword>
<dbReference type="InterPro" id="IPR010026">
    <property type="entry name" value="Phage_holin_LL-H"/>
</dbReference>
<dbReference type="PROSITE" id="PS51257">
    <property type="entry name" value="PROKAR_LIPOPROTEIN"/>
    <property type="match status" value="1"/>
</dbReference>
<keyword evidence="1" id="KW-0472">Membrane</keyword>
<evidence type="ECO:0000313" key="2">
    <source>
        <dbReference type="EMBL" id="SUB74361.1"/>
    </source>
</evidence>